<comment type="caution">
    <text evidence="8">The sequence shown here is derived from an EMBL/GenBank/DDBJ whole genome shotgun (WGS) entry which is preliminary data.</text>
</comment>
<dbReference type="GO" id="GO:0003677">
    <property type="term" value="F:DNA binding"/>
    <property type="evidence" value="ECO:0007669"/>
    <property type="project" value="UniProtKB-KW"/>
</dbReference>
<dbReference type="InterPro" id="IPR039425">
    <property type="entry name" value="RNA_pol_sigma-70-like"/>
</dbReference>
<dbReference type="Pfam" id="PF08281">
    <property type="entry name" value="Sigma70_r4_2"/>
    <property type="match status" value="1"/>
</dbReference>
<gene>
    <name evidence="8" type="ORF">ACMU_12610</name>
</gene>
<evidence type="ECO:0000256" key="4">
    <source>
        <dbReference type="ARBA" id="ARBA00023125"/>
    </source>
</evidence>
<keyword evidence="4" id="KW-0238">DNA-binding</keyword>
<organism evidence="8 9">
    <name type="scientific">Actibacterium mucosum KCTC 23349</name>
    <dbReference type="NCBI Taxonomy" id="1454373"/>
    <lineage>
        <taxon>Bacteria</taxon>
        <taxon>Pseudomonadati</taxon>
        <taxon>Pseudomonadota</taxon>
        <taxon>Alphaproteobacteria</taxon>
        <taxon>Rhodobacterales</taxon>
        <taxon>Roseobacteraceae</taxon>
        <taxon>Actibacterium</taxon>
    </lineage>
</organism>
<sequence length="259" mass="27910">MTQPPDIQAAISGDKPALERIIRSVQDRVHRLAMRMLANPDDAAEATQEILIRVVTKLSTYRGESAFETWVYRIATNHLLTVRKGMAGLTFEAFEADLHSGLSDAPEAADVVMLNELRMACTMAMLLCLDVNHRMAYVLGDILEMEHSQAADLLDISPANYRKRLSRARGDVQAFTSRVCGLANPGARCACPRRLPAARAAKRLPPDPTPGAPGYDAVKARAAQVAGDLKTLTLQRAIGDLACPSDLASALLAAVDPPG</sequence>
<dbReference type="GO" id="GO:0016987">
    <property type="term" value="F:sigma factor activity"/>
    <property type="evidence" value="ECO:0007669"/>
    <property type="project" value="UniProtKB-KW"/>
</dbReference>
<evidence type="ECO:0000256" key="5">
    <source>
        <dbReference type="ARBA" id="ARBA00023163"/>
    </source>
</evidence>
<feature type="domain" description="RNA polymerase sigma-70 region 2" evidence="6">
    <location>
        <begin position="22"/>
        <end position="80"/>
    </location>
</feature>
<evidence type="ECO:0000259" key="7">
    <source>
        <dbReference type="Pfam" id="PF08281"/>
    </source>
</evidence>
<dbReference type="PANTHER" id="PTHR43133:SF8">
    <property type="entry name" value="RNA POLYMERASE SIGMA FACTOR HI_1459-RELATED"/>
    <property type="match status" value="1"/>
</dbReference>
<protein>
    <submittedName>
        <fullName evidence="8">Uncharacterized protein</fullName>
    </submittedName>
</protein>
<dbReference type="Gene3D" id="1.10.10.10">
    <property type="entry name" value="Winged helix-like DNA-binding domain superfamily/Winged helix DNA-binding domain"/>
    <property type="match status" value="1"/>
</dbReference>
<keyword evidence="5" id="KW-0804">Transcription</keyword>
<comment type="similarity">
    <text evidence="1">Belongs to the sigma-70 factor family. ECF subfamily.</text>
</comment>
<dbReference type="AlphaFoldDB" id="A0A037ZIR9"/>
<dbReference type="STRING" id="1454373.ACMU_12610"/>
<name>A0A037ZIR9_9RHOB</name>
<proteinExistence type="inferred from homology"/>
<dbReference type="SUPFAM" id="SSF88659">
    <property type="entry name" value="Sigma3 and sigma4 domains of RNA polymerase sigma factors"/>
    <property type="match status" value="1"/>
</dbReference>
<dbReference type="RefSeq" id="WP_051588270.1">
    <property type="nucleotide sequence ID" value="NZ_JFKE01000004.1"/>
</dbReference>
<dbReference type="InterPro" id="IPR014284">
    <property type="entry name" value="RNA_pol_sigma-70_dom"/>
</dbReference>
<feature type="domain" description="RNA polymerase sigma factor 70 region 4 type 2" evidence="7">
    <location>
        <begin position="122"/>
        <end position="169"/>
    </location>
</feature>
<dbReference type="PANTHER" id="PTHR43133">
    <property type="entry name" value="RNA POLYMERASE ECF-TYPE SIGMA FACTO"/>
    <property type="match status" value="1"/>
</dbReference>
<keyword evidence="2" id="KW-0805">Transcription regulation</keyword>
<evidence type="ECO:0000256" key="1">
    <source>
        <dbReference type="ARBA" id="ARBA00010641"/>
    </source>
</evidence>
<evidence type="ECO:0000313" key="9">
    <source>
        <dbReference type="Proteomes" id="UP000026249"/>
    </source>
</evidence>
<dbReference type="Pfam" id="PF04542">
    <property type="entry name" value="Sigma70_r2"/>
    <property type="match status" value="1"/>
</dbReference>
<dbReference type="InterPro" id="IPR013324">
    <property type="entry name" value="RNA_pol_sigma_r3/r4-like"/>
</dbReference>
<dbReference type="EMBL" id="JFKE01000004">
    <property type="protein sequence ID" value="KAJ55529.1"/>
    <property type="molecule type" value="Genomic_DNA"/>
</dbReference>
<dbReference type="InterPro" id="IPR036388">
    <property type="entry name" value="WH-like_DNA-bd_sf"/>
</dbReference>
<dbReference type="GO" id="GO:0006352">
    <property type="term" value="P:DNA-templated transcription initiation"/>
    <property type="evidence" value="ECO:0007669"/>
    <property type="project" value="InterPro"/>
</dbReference>
<evidence type="ECO:0000256" key="2">
    <source>
        <dbReference type="ARBA" id="ARBA00023015"/>
    </source>
</evidence>
<evidence type="ECO:0000259" key="6">
    <source>
        <dbReference type="Pfam" id="PF04542"/>
    </source>
</evidence>
<dbReference type="Proteomes" id="UP000026249">
    <property type="component" value="Unassembled WGS sequence"/>
</dbReference>
<dbReference type="InterPro" id="IPR013249">
    <property type="entry name" value="RNA_pol_sigma70_r4_t2"/>
</dbReference>
<reference evidence="8 9" key="1">
    <citation type="submission" date="2014-03" db="EMBL/GenBank/DDBJ databases">
        <title>Draft Genome Sequence of Actibacterium mucosum KCTC 23349, a Marine Alphaproteobacterium with Complex Ionic Requirements Isolated from Mediterranean Seawater at Malvarrosa Beach, Valencia, Spain.</title>
        <authorList>
            <person name="Arahal D.R."/>
            <person name="Shao Z."/>
            <person name="Lai Q."/>
            <person name="Pujalte M.J."/>
        </authorList>
    </citation>
    <scope>NUCLEOTIDE SEQUENCE [LARGE SCALE GENOMIC DNA]</scope>
    <source>
        <strain evidence="8 9">KCTC 23349</strain>
    </source>
</reference>
<dbReference type="OrthoDB" id="9780326at2"/>
<accession>A0A037ZIR9</accession>
<dbReference type="SUPFAM" id="SSF88946">
    <property type="entry name" value="Sigma2 domain of RNA polymerase sigma factors"/>
    <property type="match status" value="1"/>
</dbReference>
<dbReference type="Gene3D" id="1.10.1740.10">
    <property type="match status" value="1"/>
</dbReference>
<dbReference type="InterPro" id="IPR007627">
    <property type="entry name" value="RNA_pol_sigma70_r2"/>
</dbReference>
<evidence type="ECO:0000313" key="8">
    <source>
        <dbReference type="EMBL" id="KAJ55529.1"/>
    </source>
</evidence>
<dbReference type="NCBIfam" id="TIGR02937">
    <property type="entry name" value="sigma70-ECF"/>
    <property type="match status" value="1"/>
</dbReference>
<dbReference type="InterPro" id="IPR013325">
    <property type="entry name" value="RNA_pol_sigma_r2"/>
</dbReference>
<keyword evidence="3" id="KW-0731">Sigma factor</keyword>
<evidence type="ECO:0000256" key="3">
    <source>
        <dbReference type="ARBA" id="ARBA00023082"/>
    </source>
</evidence>
<keyword evidence="9" id="KW-1185">Reference proteome</keyword>